<reference evidence="2" key="1">
    <citation type="journal article" date="2022" name="Int. J. Syst. Evol. Microbiol.">
        <title>Pseudomonas aegrilactucae sp. nov. and Pseudomonas morbosilactucae sp. nov., pathogens causing bacterial rot of lettuce in Japan.</title>
        <authorList>
            <person name="Sawada H."/>
            <person name="Fujikawa T."/>
            <person name="Satou M."/>
        </authorList>
    </citation>
    <scope>NUCLEOTIDE SEQUENCE</scope>
    <source>
        <strain evidence="2">0166_1</strain>
    </source>
</reference>
<proteinExistence type="predicted"/>
<dbReference type="Proteomes" id="UP001162834">
    <property type="component" value="Chromosome"/>
</dbReference>
<dbReference type="EMBL" id="CP087164">
    <property type="protein sequence ID" value="UGS34482.1"/>
    <property type="molecule type" value="Genomic_DNA"/>
</dbReference>
<dbReference type="Pfam" id="PF11066">
    <property type="entry name" value="DUF2867"/>
    <property type="match status" value="1"/>
</dbReference>
<evidence type="ECO:0000256" key="1">
    <source>
        <dbReference type="SAM" id="MobiDB-lite"/>
    </source>
</evidence>
<dbReference type="InterPro" id="IPR021295">
    <property type="entry name" value="DUF2867"/>
</dbReference>
<dbReference type="AlphaFoldDB" id="A0A9E7BZI6"/>
<feature type="region of interest" description="Disordered" evidence="1">
    <location>
        <begin position="189"/>
        <end position="220"/>
    </location>
</feature>
<sequence>MRLPDTAHTSRPWRIHEIAPDFPLEDVWALPTPGGPDDFPELVRVLAGFEPGRGASGIVRALFAVRAKVGGALGLDRPQSGLGARVPALRDRLPVDLRDAPAGPARDGSPFVPLLLTGDEWALEIANKTVHGVLHVGWVPDVHGGHRGQMAILVKPNGRLGALYMAAITPFRHLIVYPVMMREIGQAWRDRARPRDASPATRGGWSGRGRISPRAHGGSP</sequence>
<evidence type="ECO:0000313" key="2">
    <source>
        <dbReference type="EMBL" id="UGS34482.1"/>
    </source>
</evidence>
<organism evidence="2 3">
    <name type="scientific">Capillimicrobium parvum</name>
    <dbReference type="NCBI Taxonomy" id="2884022"/>
    <lineage>
        <taxon>Bacteria</taxon>
        <taxon>Bacillati</taxon>
        <taxon>Actinomycetota</taxon>
        <taxon>Thermoleophilia</taxon>
        <taxon>Solirubrobacterales</taxon>
        <taxon>Capillimicrobiaceae</taxon>
        <taxon>Capillimicrobium</taxon>
    </lineage>
</organism>
<accession>A0A9E7BZI6</accession>
<name>A0A9E7BZI6_9ACTN</name>
<protein>
    <recommendedName>
        <fullName evidence="4">DUF2867 domain-containing protein</fullName>
    </recommendedName>
</protein>
<dbReference type="KEGG" id="sbae:DSM104329_00860"/>
<gene>
    <name evidence="2" type="ORF">DSM104329_00860</name>
</gene>
<evidence type="ECO:0008006" key="4">
    <source>
        <dbReference type="Google" id="ProtNLM"/>
    </source>
</evidence>
<dbReference type="RefSeq" id="WP_259314155.1">
    <property type="nucleotide sequence ID" value="NZ_CP087164.1"/>
</dbReference>
<evidence type="ECO:0000313" key="3">
    <source>
        <dbReference type="Proteomes" id="UP001162834"/>
    </source>
</evidence>
<keyword evidence="3" id="KW-1185">Reference proteome</keyword>